<keyword evidence="2" id="KW-0963">Cytoplasm</keyword>
<name>A0AAN8PGB2_POLSC</name>
<evidence type="ECO:0000259" key="4">
    <source>
        <dbReference type="PROSITE" id="PS50106"/>
    </source>
</evidence>
<dbReference type="AlphaFoldDB" id="A0AAN8PGB2"/>
<dbReference type="Gene3D" id="2.30.42.10">
    <property type="match status" value="1"/>
</dbReference>
<dbReference type="SUPFAM" id="SSF50156">
    <property type="entry name" value="PDZ domain-like"/>
    <property type="match status" value="1"/>
</dbReference>
<proteinExistence type="predicted"/>
<feature type="compositionally biased region" description="Basic residues" evidence="3">
    <location>
        <begin position="409"/>
        <end position="422"/>
    </location>
</feature>
<evidence type="ECO:0000313" key="5">
    <source>
        <dbReference type="EMBL" id="KAK6628826.1"/>
    </source>
</evidence>
<protein>
    <recommendedName>
        <fullName evidence="4">PDZ domain-containing protein</fullName>
    </recommendedName>
</protein>
<feature type="region of interest" description="Disordered" evidence="3">
    <location>
        <begin position="346"/>
        <end position="367"/>
    </location>
</feature>
<dbReference type="PANTHER" id="PTHR15963:SF5">
    <property type="entry name" value="SHORT SPINDLE 6, ISOFORM A"/>
    <property type="match status" value="1"/>
</dbReference>
<organism evidence="5 6">
    <name type="scientific">Polyplax serrata</name>
    <name type="common">Common mouse louse</name>
    <dbReference type="NCBI Taxonomy" id="468196"/>
    <lineage>
        <taxon>Eukaryota</taxon>
        <taxon>Metazoa</taxon>
        <taxon>Ecdysozoa</taxon>
        <taxon>Arthropoda</taxon>
        <taxon>Hexapoda</taxon>
        <taxon>Insecta</taxon>
        <taxon>Pterygota</taxon>
        <taxon>Neoptera</taxon>
        <taxon>Paraneoptera</taxon>
        <taxon>Psocodea</taxon>
        <taxon>Troctomorpha</taxon>
        <taxon>Phthiraptera</taxon>
        <taxon>Anoplura</taxon>
        <taxon>Polyplacidae</taxon>
        <taxon>Polyplax</taxon>
    </lineage>
</organism>
<feature type="region of interest" description="Disordered" evidence="3">
    <location>
        <begin position="503"/>
        <end position="524"/>
    </location>
</feature>
<dbReference type="CDD" id="cd06713">
    <property type="entry name" value="PDZ_tamalin_CYTIP-like"/>
    <property type="match status" value="1"/>
</dbReference>
<feature type="region of interest" description="Disordered" evidence="3">
    <location>
        <begin position="667"/>
        <end position="689"/>
    </location>
</feature>
<evidence type="ECO:0000313" key="6">
    <source>
        <dbReference type="Proteomes" id="UP001372834"/>
    </source>
</evidence>
<dbReference type="InterPro" id="IPR001478">
    <property type="entry name" value="PDZ"/>
</dbReference>
<dbReference type="EMBL" id="JAWJWE010000036">
    <property type="protein sequence ID" value="KAK6628826.1"/>
    <property type="molecule type" value="Genomic_DNA"/>
</dbReference>
<feature type="domain" description="PDZ" evidence="4">
    <location>
        <begin position="115"/>
        <end position="203"/>
    </location>
</feature>
<evidence type="ECO:0000256" key="1">
    <source>
        <dbReference type="ARBA" id="ARBA00004496"/>
    </source>
</evidence>
<dbReference type="GO" id="GO:0005737">
    <property type="term" value="C:cytoplasm"/>
    <property type="evidence" value="ECO:0007669"/>
    <property type="project" value="UniProtKB-SubCell"/>
</dbReference>
<evidence type="ECO:0000256" key="2">
    <source>
        <dbReference type="ARBA" id="ARBA00022490"/>
    </source>
</evidence>
<dbReference type="InterPro" id="IPR052122">
    <property type="entry name" value="Intracell_Traff_Signaling_Reg"/>
</dbReference>
<gene>
    <name evidence="5" type="ORF">RUM43_002642</name>
</gene>
<feature type="compositionally biased region" description="Basic and acidic residues" evidence="3">
    <location>
        <begin position="671"/>
        <end position="680"/>
    </location>
</feature>
<dbReference type="InterPro" id="IPR036034">
    <property type="entry name" value="PDZ_sf"/>
</dbReference>
<dbReference type="Proteomes" id="UP001372834">
    <property type="component" value="Unassembled WGS sequence"/>
</dbReference>
<dbReference type="SMART" id="SM00228">
    <property type="entry name" value="PDZ"/>
    <property type="match status" value="1"/>
</dbReference>
<evidence type="ECO:0000256" key="3">
    <source>
        <dbReference type="SAM" id="MobiDB-lite"/>
    </source>
</evidence>
<sequence>MLDRCSVTAKSNWTYYNRTPEVSTVTGQTRRQGGPKKAAEPLAMALLAPWMSFFIMEIGWLNYVENSEWTWLRQLTMLTGTFAAREVYPRVQLIDRMKGERVNPAKQDEDRRRRTIIVEKKNGSFGFTLQSYGIHYKKEQEIEMITYVDYVEYDGPAYRAGMREGDVILSINGQDMEKADHKALVNFIKNCDTRMRMVVLFEDCVRKVELHIRYIQLQRILQSKTAELDRLCLKEREVLQGKWKSHSLPARKKNNSGTKSDIIDLSQEDSCCRTTVSTEDVARIPNQSQPTLAYQYLDPRYPCVVQSESSNECLVGWTRESEETQPILAKANCDFRQRRCPAKNYHPANGLVPAEMKKKRSSSKSKQYQNHTRHLCNPCMQAINNQDNNSLEAYDLASPCCEPHCVPSGKRKSKTKNKHSHQTKNTEQEAYKENVKGSLRDCSGDGVHKSNQHKSHRYLSSLVSQFSLHSCTSSDASHGAGDGSGISYTTSLSSDTLYWDGNDNRTRSKPHSYSRTSSCKSHSSCDNGHLFQPPAKPKSWDNLTTKAFGGYGFGYGYVDAGFTHKNQSHSTSTCNSTCHTMPAKVKSHSKTNGVVNLNQIYHNGHRHYSQPAKSSESLLLATKTDPILTNSSHSCECLEIGSPLNENSKQFLPNQQPMFYLHQNKGSGHVTDVKQSRGSEKPVGNISRL</sequence>
<feature type="region of interest" description="Disordered" evidence="3">
    <location>
        <begin position="407"/>
        <end position="453"/>
    </location>
</feature>
<feature type="compositionally biased region" description="Low complexity" evidence="3">
    <location>
        <begin position="513"/>
        <end position="524"/>
    </location>
</feature>
<dbReference type="PROSITE" id="PS50106">
    <property type="entry name" value="PDZ"/>
    <property type="match status" value="1"/>
</dbReference>
<accession>A0AAN8PGB2</accession>
<dbReference type="Pfam" id="PF00595">
    <property type="entry name" value="PDZ"/>
    <property type="match status" value="1"/>
</dbReference>
<feature type="compositionally biased region" description="Basic and acidic residues" evidence="3">
    <location>
        <begin position="424"/>
        <end position="448"/>
    </location>
</feature>
<dbReference type="PANTHER" id="PTHR15963">
    <property type="entry name" value="GENERAL RECEPTOR FOR PHOSPHOINOSITIDES 1-ASSOCIATED SCAFFOLD PROTEIN-RELATED"/>
    <property type="match status" value="1"/>
</dbReference>
<reference evidence="5 6" key="1">
    <citation type="submission" date="2023-10" db="EMBL/GenBank/DDBJ databases">
        <title>Genomes of two closely related lineages of the louse Polyplax serrata with different host specificities.</title>
        <authorList>
            <person name="Martinu J."/>
            <person name="Tarabai H."/>
            <person name="Stefka J."/>
            <person name="Hypsa V."/>
        </authorList>
    </citation>
    <scope>NUCLEOTIDE SEQUENCE [LARGE SCALE GENOMIC DNA]</scope>
    <source>
        <strain evidence="5">HR10_N</strain>
    </source>
</reference>
<comment type="caution">
    <text evidence="5">The sequence shown here is derived from an EMBL/GenBank/DDBJ whole genome shotgun (WGS) entry which is preliminary data.</text>
</comment>
<comment type="subcellular location">
    <subcellularLocation>
        <location evidence="1">Cytoplasm</location>
    </subcellularLocation>
</comment>